<evidence type="ECO:0000256" key="5">
    <source>
        <dbReference type="ARBA" id="ARBA00023136"/>
    </source>
</evidence>
<organism evidence="9">
    <name type="scientific">Schistocerca gregaria</name>
    <name type="common">Desert locust</name>
    <name type="synonym">Gryllus gregarius</name>
    <dbReference type="NCBI Taxonomy" id="7010"/>
    <lineage>
        <taxon>Eukaryota</taxon>
        <taxon>Metazoa</taxon>
        <taxon>Ecdysozoa</taxon>
        <taxon>Arthropoda</taxon>
        <taxon>Hexapoda</taxon>
        <taxon>Insecta</taxon>
        <taxon>Pterygota</taxon>
        <taxon>Neoptera</taxon>
        <taxon>Polyneoptera</taxon>
        <taxon>Orthoptera</taxon>
        <taxon>Caelifera</taxon>
        <taxon>Acrididea</taxon>
        <taxon>Acridomorpha</taxon>
        <taxon>Acridoidea</taxon>
        <taxon>Acrididae</taxon>
        <taxon>Cyrtacanthacridinae</taxon>
        <taxon>Schistocerca</taxon>
    </lineage>
</organism>
<evidence type="ECO:0000256" key="2">
    <source>
        <dbReference type="ARBA" id="ARBA00007367"/>
    </source>
</evidence>
<feature type="domain" description="Cation/H+ exchanger transmembrane" evidence="8">
    <location>
        <begin position="164"/>
        <end position="543"/>
    </location>
</feature>
<keyword evidence="4 7" id="KW-1133">Transmembrane helix</keyword>
<dbReference type="GO" id="GO:0016020">
    <property type="term" value="C:membrane"/>
    <property type="evidence" value="ECO:0007669"/>
    <property type="project" value="UniProtKB-SubCell"/>
</dbReference>
<dbReference type="GO" id="GO:1902600">
    <property type="term" value="P:proton transmembrane transport"/>
    <property type="evidence" value="ECO:0007669"/>
    <property type="project" value="InterPro"/>
</dbReference>
<name>A0A8E5JSI8_SCHGR</name>
<dbReference type="InterPro" id="IPR051843">
    <property type="entry name" value="CPA1_transporter"/>
</dbReference>
<dbReference type="Pfam" id="PF00999">
    <property type="entry name" value="Na_H_Exchanger"/>
    <property type="match status" value="1"/>
</dbReference>
<dbReference type="Gene3D" id="1.20.1530.20">
    <property type="match status" value="1"/>
</dbReference>
<accession>A0A8E5JSI8</accession>
<feature type="transmembrane region" description="Helical" evidence="7">
    <location>
        <begin position="369"/>
        <end position="387"/>
    </location>
</feature>
<feature type="transmembrane region" description="Helical" evidence="7">
    <location>
        <begin position="159"/>
        <end position="178"/>
    </location>
</feature>
<feature type="transmembrane region" description="Helical" evidence="7">
    <location>
        <begin position="333"/>
        <end position="357"/>
    </location>
</feature>
<evidence type="ECO:0000256" key="7">
    <source>
        <dbReference type="SAM" id="Phobius"/>
    </source>
</evidence>
<dbReference type="InterPro" id="IPR006153">
    <property type="entry name" value="Cation/H_exchanger_TM"/>
</dbReference>
<feature type="transmembrane region" description="Helical" evidence="7">
    <location>
        <begin position="424"/>
        <end position="444"/>
    </location>
</feature>
<feature type="transmembrane region" description="Helical" evidence="7">
    <location>
        <begin position="128"/>
        <end position="147"/>
    </location>
</feature>
<evidence type="ECO:0000313" key="9">
    <source>
        <dbReference type="EMBL" id="QVD39184.1"/>
    </source>
</evidence>
<feature type="transmembrane region" description="Helical" evidence="7">
    <location>
        <begin position="238"/>
        <end position="259"/>
    </location>
</feature>
<dbReference type="InterPro" id="IPR038770">
    <property type="entry name" value="Na+/solute_symporter_sf"/>
</dbReference>
<feature type="transmembrane region" description="Helical" evidence="7">
    <location>
        <begin position="300"/>
        <end position="327"/>
    </location>
</feature>
<evidence type="ECO:0000256" key="6">
    <source>
        <dbReference type="SAM" id="MobiDB-lite"/>
    </source>
</evidence>
<dbReference type="AlphaFoldDB" id="A0A8E5JSI8"/>
<keyword evidence="3 7" id="KW-0812">Transmembrane</keyword>
<dbReference type="EMBL" id="MW962418">
    <property type="protein sequence ID" value="QVD39184.1"/>
    <property type="molecule type" value="mRNA"/>
</dbReference>
<feature type="transmembrane region" description="Helical" evidence="7">
    <location>
        <begin position="456"/>
        <end position="478"/>
    </location>
</feature>
<dbReference type="PANTHER" id="PTHR31102:SF1">
    <property type="entry name" value="CATION_H+ EXCHANGER DOMAIN-CONTAINING PROTEIN"/>
    <property type="match status" value="1"/>
</dbReference>
<protein>
    <submittedName>
        <fullName evidence="9">Na/H Exchanger</fullName>
    </submittedName>
</protein>
<feature type="transmembrane region" description="Helical" evidence="7">
    <location>
        <begin position="526"/>
        <end position="551"/>
    </location>
</feature>
<reference evidence="9" key="1">
    <citation type="journal article" date="2021" name="J. Neurophysiol.">
        <title>Gene transcription changes in a locust model of noise-induced deafness.</title>
        <authorList>
            <person name="French A.S."/>
            <person name="Warren B."/>
        </authorList>
    </citation>
    <scope>NUCLEOTIDE SEQUENCE</scope>
</reference>
<evidence type="ECO:0000256" key="4">
    <source>
        <dbReference type="ARBA" id="ARBA00022989"/>
    </source>
</evidence>
<evidence type="ECO:0000256" key="1">
    <source>
        <dbReference type="ARBA" id="ARBA00004141"/>
    </source>
</evidence>
<sequence length="609" mass="65264">MPWRRPSLRVFSTAHGQLSVVVTDCSADAAAPGTAAAPEPREAVENGKPPFLYNDGLPLPSKKFSTATGSSAFYEKQQHPLDDLQRSWWFLLFKRCHQKETTPSWQPAFWPRLCPPPICPSYRRFARVVALVIILLLCWVVTFAVVGHDAGPGGQLFKLALLTLTAHVGGWVATLLMLPSLVGMLLVGIAFQNLGVIDITGPYVEVCSVLRRIALVIILIRAGLDLDPGALRRLAVHVLKLGLVPWLAECAVITVMAHFLLGMPWIWGFLLGSVVAAVSPAVIVPGLLRLRAKGYGVSKGIPTVIIAISGIDDATSVAVFGVVQSIMFSQNSLAYQIAQGPVSVFGGIGFGIVWGILAKYIPEKDDPYVIPLRVLMLLGGGMLAVFGSETIGFDGAGPLGCVSAAFVSCVSWSSQGLDVEDNPVATAFEIFWMIFEPILFGITGTQIKFSDLEGDVVSFSLACLITAIVLRLLITVVVGIGSRLNLREKIFVALACMAKATVQAALCSQPLEKVKETGGTEEELTWGQLTQTTCVLSILLTAPLGAVLIMLSGPRLLRRLATPPPEGWRRSARPSLRDISIIDEEEAAENDADAVSELGSTAGSPRHDT</sequence>
<feature type="region of interest" description="Disordered" evidence="6">
    <location>
        <begin position="586"/>
        <end position="609"/>
    </location>
</feature>
<evidence type="ECO:0000256" key="3">
    <source>
        <dbReference type="ARBA" id="ARBA00022692"/>
    </source>
</evidence>
<dbReference type="GO" id="GO:0015297">
    <property type="term" value="F:antiporter activity"/>
    <property type="evidence" value="ECO:0007669"/>
    <property type="project" value="InterPro"/>
</dbReference>
<comment type="subcellular location">
    <subcellularLocation>
        <location evidence="1">Membrane</location>
        <topology evidence="1">Multi-pass membrane protein</topology>
    </subcellularLocation>
</comment>
<dbReference type="PANTHER" id="PTHR31102">
    <property type="match status" value="1"/>
</dbReference>
<evidence type="ECO:0000259" key="8">
    <source>
        <dbReference type="Pfam" id="PF00999"/>
    </source>
</evidence>
<proteinExistence type="evidence at transcript level"/>
<feature type="transmembrane region" description="Helical" evidence="7">
    <location>
        <begin position="265"/>
        <end position="288"/>
    </location>
</feature>
<keyword evidence="5 7" id="KW-0472">Membrane</keyword>
<comment type="similarity">
    <text evidence="2">Belongs to the monovalent cation:proton antiporter 1 (CPA1) transporter (TC 2.A.36) family.</text>
</comment>
<dbReference type="OrthoDB" id="423807at2759"/>